<name>A0ACC0M966_RHOML</name>
<comment type="caution">
    <text evidence="1">The sequence shown here is derived from an EMBL/GenBank/DDBJ whole genome shotgun (WGS) entry which is preliminary data.</text>
</comment>
<organism evidence="1 2">
    <name type="scientific">Rhododendron molle</name>
    <name type="common">Chinese azalea</name>
    <name type="synonym">Azalea mollis</name>
    <dbReference type="NCBI Taxonomy" id="49168"/>
    <lineage>
        <taxon>Eukaryota</taxon>
        <taxon>Viridiplantae</taxon>
        <taxon>Streptophyta</taxon>
        <taxon>Embryophyta</taxon>
        <taxon>Tracheophyta</taxon>
        <taxon>Spermatophyta</taxon>
        <taxon>Magnoliopsida</taxon>
        <taxon>eudicotyledons</taxon>
        <taxon>Gunneridae</taxon>
        <taxon>Pentapetalae</taxon>
        <taxon>asterids</taxon>
        <taxon>Ericales</taxon>
        <taxon>Ericaceae</taxon>
        <taxon>Ericoideae</taxon>
        <taxon>Rhodoreae</taxon>
        <taxon>Rhododendron</taxon>
    </lineage>
</organism>
<dbReference type="EMBL" id="CM046397">
    <property type="protein sequence ID" value="KAI8537042.1"/>
    <property type="molecule type" value="Genomic_DNA"/>
</dbReference>
<sequence length="100" mass="11233">MKWTTTQYEHSLDRKEAIALTNTVATICWHIWKARNDFIFNNHALNPLATVSNIMFSRVESGEAFPPNSQSQTLNSSEQGGSITGLLLKRDLLKPTAMLL</sequence>
<gene>
    <name evidence="1" type="ORF">RHMOL_Rhmol10G0304000</name>
</gene>
<reference evidence="1" key="1">
    <citation type="submission" date="2022-02" db="EMBL/GenBank/DDBJ databases">
        <title>Plant Genome Project.</title>
        <authorList>
            <person name="Zhang R.-G."/>
        </authorList>
    </citation>
    <scope>NUCLEOTIDE SEQUENCE</scope>
    <source>
        <strain evidence="1">AT1</strain>
    </source>
</reference>
<evidence type="ECO:0000313" key="2">
    <source>
        <dbReference type="Proteomes" id="UP001062846"/>
    </source>
</evidence>
<keyword evidence="2" id="KW-1185">Reference proteome</keyword>
<proteinExistence type="predicted"/>
<dbReference type="Proteomes" id="UP001062846">
    <property type="component" value="Chromosome 10"/>
</dbReference>
<evidence type="ECO:0000313" key="1">
    <source>
        <dbReference type="EMBL" id="KAI8537042.1"/>
    </source>
</evidence>
<accession>A0ACC0M966</accession>
<protein>
    <submittedName>
        <fullName evidence="1">Uncharacterized protein</fullName>
    </submittedName>
</protein>